<evidence type="ECO:0000313" key="2">
    <source>
        <dbReference type="Proteomes" id="UP000799429"/>
    </source>
</evidence>
<accession>A0A9P4SJG3</accession>
<reference evidence="1" key="1">
    <citation type="journal article" date="2020" name="Stud. Mycol.">
        <title>101 Dothideomycetes genomes: a test case for predicting lifestyles and emergence of pathogens.</title>
        <authorList>
            <person name="Haridas S."/>
            <person name="Albert R."/>
            <person name="Binder M."/>
            <person name="Bloem J."/>
            <person name="Labutti K."/>
            <person name="Salamov A."/>
            <person name="Andreopoulos B."/>
            <person name="Baker S."/>
            <person name="Barry K."/>
            <person name="Bills G."/>
            <person name="Bluhm B."/>
            <person name="Cannon C."/>
            <person name="Castanera R."/>
            <person name="Culley D."/>
            <person name="Daum C."/>
            <person name="Ezra D."/>
            <person name="Gonzalez J."/>
            <person name="Henrissat B."/>
            <person name="Kuo A."/>
            <person name="Liang C."/>
            <person name="Lipzen A."/>
            <person name="Lutzoni F."/>
            <person name="Magnuson J."/>
            <person name="Mondo S."/>
            <person name="Nolan M."/>
            <person name="Ohm R."/>
            <person name="Pangilinan J."/>
            <person name="Park H.-J."/>
            <person name="Ramirez L."/>
            <person name="Alfaro M."/>
            <person name="Sun H."/>
            <person name="Tritt A."/>
            <person name="Yoshinaga Y."/>
            <person name="Zwiers L.-H."/>
            <person name="Turgeon B."/>
            <person name="Goodwin S."/>
            <person name="Spatafora J."/>
            <person name="Crous P."/>
            <person name="Grigoriev I."/>
        </authorList>
    </citation>
    <scope>NUCLEOTIDE SEQUENCE</scope>
    <source>
        <strain evidence="1">CBS 101060</strain>
    </source>
</reference>
<protein>
    <submittedName>
        <fullName evidence="1">Uncharacterized protein</fullName>
    </submittedName>
</protein>
<comment type="caution">
    <text evidence="1">The sequence shown here is derived from an EMBL/GenBank/DDBJ whole genome shotgun (WGS) entry which is preliminary data.</text>
</comment>
<name>A0A9P4SJG3_9PEZI</name>
<organism evidence="1 2">
    <name type="scientific">Patellaria atrata CBS 101060</name>
    <dbReference type="NCBI Taxonomy" id="1346257"/>
    <lineage>
        <taxon>Eukaryota</taxon>
        <taxon>Fungi</taxon>
        <taxon>Dikarya</taxon>
        <taxon>Ascomycota</taxon>
        <taxon>Pezizomycotina</taxon>
        <taxon>Dothideomycetes</taxon>
        <taxon>Dothideomycetes incertae sedis</taxon>
        <taxon>Patellariales</taxon>
        <taxon>Patellariaceae</taxon>
        <taxon>Patellaria</taxon>
    </lineage>
</organism>
<dbReference type="EMBL" id="MU006089">
    <property type="protein sequence ID" value="KAF2843715.1"/>
    <property type="molecule type" value="Genomic_DNA"/>
</dbReference>
<keyword evidence="2" id="KW-1185">Reference proteome</keyword>
<dbReference type="Proteomes" id="UP000799429">
    <property type="component" value="Unassembled WGS sequence"/>
</dbReference>
<proteinExistence type="predicted"/>
<dbReference type="AlphaFoldDB" id="A0A9P4SJG3"/>
<sequence>MERLDCFLLIFAVCSILAAHLVLPLSTSDSLWIPSPKQSTPVYSLKSFYTFSRAELLSQFT</sequence>
<gene>
    <name evidence="1" type="ORF">M501DRAFT_994726</name>
</gene>
<evidence type="ECO:0000313" key="1">
    <source>
        <dbReference type="EMBL" id="KAF2843715.1"/>
    </source>
</evidence>